<evidence type="ECO:0000313" key="3">
    <source>
        <dbReference type="EMBL" id="NNG25741.1"/>
    </source>
</evidence>
<keyword evidence="4" id="KW-1185">Reference proteome</keyword>
<gene>
    <name evidence="3" type="ORF">HGB41_22405</name>
</gene>
<dbReference type="Proteomes" id="UP000533905">
    <property type="component" value="Unassembled WGS sequence"/>
</dbReference>
<evidence type="ECO:0000256" key="1">
    <source>
        <dbReference type="SAM" id="SignalP"/>
    </source>
</evidence>
<organism evidence="3 4">
    <name type="scientific">Telluria aromaticivorans</name>
    <dbReference type="NCBI Taxonomy" id="2725995"/>
    <lineage>
        <taxon>Bacteria</taxon>
        <taxon>Pseudomonadati</taxon>
        <taxon>Pseudomonadota</taxon>
        <taxon>Betaproteobacteria</taxon>
        <taxon>Burkholderiales</taxon>
        <taxon>Oxalobacteraceae</taxon>
        <taxon>Telluria group</taxon>
        <taxon>Telluria</taxon>
    </lineage>
</organism>
<dbReference type="SUPFAM" id="SSF159594">
    <property type="entry name" value="XCC0632-like"/>
    <property type="match status" value="1"/>
</dbReference>
<reference evidence="3 4" key="1">
    <citation type="submission" date="2020-04" db="EMBL/GenBank/DDBJ databases">
        <title>Massilia sp. nov., a cold adapted bacteria isolated from Arctic soil.</title>
        <authorList>
            <person name="Son J."/>
            <person name="Ka J.-O."/>
        </authorList>
    </citation>
    <scope>NUCLEOTIDE SEQUENCE [LARGE SCALE GENOMIC DNA]</scope>
    <source>
        <strain evidence="3 4">ML15P13</strain>
    </source>
</reference>
<feature type="chain" id="PRO_5030880959" evidence="1">
    <location>
        <begin position="22"/>
        <end position="217"/>
    </location>
</feature>
<evidence type="ECO:0000259" key="2">
    <source>
        <dbReference type="Pfam" id="PF03886"/>
    </source>
</evidence>
<dbReference type="AlphaFoldDB" id="A0A7Y2K2Z4"/>
<dbReference type="Gene3D" id="3.40.50.10610">
    <property type="entry name" value="ABC-type transport auxiliary lipoprotein component"/>
    <property type="match status" value="1"/>
</dbReference>
<name>A0A7Y2K2Z4_9BURK</name>
<feature type="domain" description="ABC-type transport auxiliary lipoprotein component" evidence="2">
    <location>
        <begin position="47"/>
        <end position="205"/>
    </location>
</feature>
<dbReference type="PROSITE" id="PS51257">
    <property type="entry name" value="PROKAR_LIPOPROTEIN"/>
    <property type="match status" value="1"/>
</dbReference>
<sequence length="217" mass="22873">MRTTVTFQPLRLLAHPLAALAAATVLLAGCASTSKTQESATYDFGPAASSAQQAPAAAQGSIPALVVMDATGPAALENERMYYRLNYADALQARTYANSRWSSNPLQMVTQRFKTRLAQSGMKVLSATDASTGVPILRVEVDDFVHGFSGVSQSEGQLVLRASLFNDHRLVDQRTFSRSTPAGSADAPGGARALAASTDGVAADILAWLGTVNTRKQ</sequence>
<dbReference type="Pfam" id="PF03886">
    <property type="entry name" value="ABC_trans_aux"/>
    <property type="match status" value="1"/>
</dbReference>
<dbReference type="InterPro" id="IPR005586">
    <property type="entry name" value="ABC_trans_aux"/>
</dbReference>
<protein>
    <submittedName>
        <fullName evidence="3">ABC transporter</fullName>
    </submittedName>
</protein>
<feature type="signal peptide" evidence="1">
    <location>
        <begin position="1"/>
        <end position="21"/>
    </location>
</feature>
<comment type="caution">
    <text evidence="3">The sequence shown here is derived from an EMBL/GenBank/DDBJ whole genome shotgun (WGS) entry which is preliminary data.</text>
</comment>
<proteinExistence type="predicted"/>
<accession>A0A7Y2K2Z4</accession>
<evidence type="ECO:0000313" key="4">
    <source>
        <dbReference type="Proteomes" id="UP000533905"/>
    </source>
</evidence>
<keyword evidence="1" id="KW-0732">Signal</keyword>
<dbReference type="EMBL" id="JABAIV010000013">
    <property type="protein sequence ID" value="NNG25741.1"/>
    <property type="molecule type" value="Genomic_DNA"/>
</dbReference>